<evidence type="ECO:0000313" key="2">
    <source>
        <dbReference type="Proteomes" id="UP000325182"/>
    </source>
</evidence>
<comment type="caution">
    <text evidence="1">The sequence shown here is derived from an EMBL/GenBank/DDBJ whole genome shotgun (WGS) entry which is preliminary data.</text>
</comment>
<dbReference type="Proteomes" id="UP000325182">
    <property type="component" value="Unassembled WGS sequence"/>
</dbReference>
<dbReference type="EMBL" id="VTEG01000022">
    <property type="protein sequence ID" value="TYR97045.1"/>
    <property type="molecule type" value="Genomic_DNA"/>
</dbReference>
<sequence>MKTSIKKHPLSDDLTKNREKIKEDVLHSYSESIPDILEVLYETAYFEKEIRRLEPLFESPFHYRFIEFYGMNLFFDGFLFSLYSKANILDDYLREDLSEGVKARLDAMTEDAGSLFNEEEVECFTLTAYKIFEFGTNAGKDYSF</sequence>
<accession>A0A5D4M7M3</accession>
<gene>
    <name evidence="1" type="ORF">FZC84_19705</name>
</gene>
<proteinExistence type="predicted"/>
<protein>
    <submittedName>
        <fullName evidence="1">Uncharacterized protein</fullName>
    </submittedName>
</protein>
<name>A0A5D4M7M3_9BACI</name>
<evidence type="ECO:0000313" key="1">
    <source>
        <dbReference type="EMBL" id="TYR97045.1"/>
    </source>
</evidence>
<reference evidence="1 2" key="1">
    <citation type="submission" date="2019-08" db="EMBL/GenBank/DDBJ databases">
        <title>Bacillus genomes from the desert of Cuatro Cienegas, Coahuila.</title>
        <authorList>
            <person name="Olmedo-Alvarez G."/>
        </authorList>
    </citation>
    <scope>NUCLEOTIDE SEQUENCE [LARGE SCALE GENOMIC DNA]</scope>
    <source>
        <strain evidence="1 2">CH128b_4D</strain>
    </source>
</reference>
<dbReference type="AlphaFoldDB" id="A0A5D4M7M3"/>
<organism evidence="1 2">
    <name type="scientific">Rossellomorea vietnamensis</name>
    <dbReference type="NCBI Taxonomy" id="218284"/>
    <lineage>
        <taxon>Bacteria</taxon>
        <taxon>Bacillati</taxon>
        <taxon>Bacillota</taxon>
        <taxon>Bacilli</taxon>
        <taxon>Bacillales</taxon>
        <taxon>Bacillaceae</taxon>
        <taxon>Rossellomorea</taxon>
    </lineage>
</organism>
<dbReference type="RefSeq" id="WP_148954955.1">
    <property type="nucleotide sequence ID" value="NZ_VTEG01000022.1"/>
</dbReference>